<dbReference type="Gene3D" id="3.90.1750.20">
    <property type="entry name" value="Putative Large Serine Recombinase, Chain B, Domain 2"/>
    <property type="match status" value="1"/>
</dbReference>
<protein>
    <submittedName>
        <fullName evidence="4">Recombinase family protein</fullName>
    </submittedName>
</protein>
<gene>
    <name evidence="4" type="ORF">FNU76_15690</name>
</gene>
<dbReference type="KEGG" id="cari:FNU76_15690"/>
<organism evidence="4 5">
    <name type="scientific">Chitinimonas arctica</name>
    <dbReference type="NCBI Taxonomy" id="2594795"/>
    <lineage>
        <taxon>Bacteria</taxon>
        <taxon>Pseudomonadati</taxon>
        <taxon>Pseudomonadota</taxon>
        <taxon>Betaproteobacteria</taxon>
        <taxon>Neisseriales</taxon>
        <taxon>Chitinibacteraceae</taxon>
        <taxon>Chitinimonas</taxon>
    </lineage>
</organism>
<evidence type="ECO:0000313" key="4">
    <source>
        <dbReference type="EMBL" id="QDQ27675.1"/>
    </source>
</evidence>
<keyword evidence="1" id="KW-0238">DNA-binding</keyword>
<evidence type="ECO:0000256" key="1">
    <source>
        <dbReference type="ARBA" id="ARBA00023125"/>
    </source>
</evidence>
<evidence type="ECO:0000259" key="3">
    <source>
        <dbReference type="SMART" id="SM00857"/>
    </source>
</evidence>
<dbReference type="PANTHER" id="PTHR30461">
    <property type="entry name" value="DNA-INVERTASE FROM LAMBDOID PROPHAGE"/>
    <property type="match status" value="1"/>
</dbReference>
<dbReference type="AlphaFoldDB" id="A0A516SHR9"/>
<dbReference type="EMBL" id="CP041730">
    <property type="protein sequence ID" value="QDQ27675.1"/>
    <property type="molecule type" value="Genomic_DNA"/>
</dbReference>
<dbReference type="InterPro" id="IPR006119">
    <property type="entry name" value="Resolv_N"/>
</dbReference>
<dbReference type="CDD" id="cd00338">
    <property type="entry name" value="Ser_Recombinase"/>
    <property type="match status" value="1"/>
</dbReference>
<dbReference type="GO" id="GO:0000150">
    <property type="term" value="F:DNA strand exchange activity"/>
    <property type="evidence" value="ECO:0007669"/>
    <property type="project" value="InterPro"/>
</dbReference>
<keyword evidence="2" id="KW-0233">DNA recombination</keyword>
<dbReference type="SUPFAM" id="SSF53041">
    <property type="entry name" value="Resolvase-like"/>
    <property type="match status" value="1"/>
</dbReference>
<dbReference type="InterPro" id="IPR050639">
    <property type="entry name" value="SSR_resolvase"/>
</dbReference>
<dbReference type="Pfam" id="PF07508">
    <property type="entry name" value="Recombinase"/>
    <property type="match status" value="1"/>
</dbReference>
<dbReference type="Proteomes" id="UP000317550">
    <property type="component" value="Chromosome"/>
</dbReference>
<dbReference type="SMART" id="SM00857">
    <property type="entry name" value="Resolvase"/>
    <property type="match status" value="1"/>
</dbReference>
<dbReference type="GO" id="GO:0003677">
    <property type="term" value="F:DNA binding"/>
    <property type="evidence" value="ECO:0007669"/>
    <property type="project" value="UniProtKB-KW"/>
</dbReference>
<name>A0A516SHR9_9NEIS</name>
<dbReference type="RefSeq" id="WP_144279067.1">
    <property type="nucleotide sequence ID" value="NZ_CP041730.1"/>
</dbReference>
<feature type="domain" description="Resolvase/invertase-type recombinase catalytic" evidence="3">
    <location>
        <begin position="7"/>
        <end position="167"/>
    </location>
</feature>
<keyword evidence="5" id="KW-1185">Reference proteome</keyword>
<evidence type="ECO:0000313" key="5">
    <source>
        <dbReference type="Proteomes" id="UP000317550"/>
    </source>
</evidence>
<sequence>MQQYAKVYSYLRFSDPKQADGGSVDRQLSYARRWAADNNVPLDESLSMRDEGLSAYHQRHVSQGAFGVFLKAVEDGMIPTGSVLIVEGLDRLSRAEPMVAQAQLIGIVMAGITVITAMDRQEYNRDLLKREPHRLFVALAMMIRAYEESDTKSKRVSDSIRRRCEAWIAGTNRRIIRSGADPSWLKWDAATETWQEIPDNAAAIRKLIDLYLKGYGTNGIVDQMGENHFMYNGRPMPGGRMYEMMRLPALGGTKRLKIGDDEYELKDYYPALLSEAQFAELQTALARRVRSRVGVSSASVLTGYKRTFCGYCGMAIVSQTIATRRRKSDGKLTDGSRRIQCSSRLTRLPCDVVGGLSAVPIERAVMSYCADQMNLNALYKGADRSTPIRDALSLARHEVAEIELQLGRIVQALAEGTGAAPAIIVKKAAELEARLSDARAKVTAAEYELAAMSPSLSSDAAAEWQALYTGVLDYEYEPRLKARELMMTTFERIVIYFQGVDRSTSEFIDLLLVARGGGSRFLRIDRRTGEWVAGEALPPQDVLATLPEGMLLPVGDE</sequence>
<dbReference type="InterPro" id="IPR036162">
    <property type="entry name" value="Resolvase-like_N_sf"/>
</dbReference>
<proteinExistence type="predicted"/>
<dbReference type="Pfam" id="PF00239">
    <property type="entry name" value="Resolvase"/>
    <property type="match status" value="1"/>
</dbReference>
<dbReference type="PANTHER" id="PTHR30461:SF2">
    <property type="entry name" value="SERINE RECOMBINASE PINE-RELATED"/>
    <property type="match status" value="1"/>
</dbReference>
<dbReference type="InterPro" id="IPR011109">
    <property type="entry name" value="DNA_bind_recombinase_dom"/>
</dbReference>
<evidence type="ECO:0000256" key="2">
    <source>
        <dbReference type="ARBA" id="ARBA00023172"/>
    </source>
</evidence>
<dbReference type="InterPro" id="IPR038109">
    <property type="entry name" value="DNA_bind_recomb_sf"/>
</dbReference>
<dbReference type="Gene3D" id="3.40.50.1390">
    <property type="entry name" value="Resolvase, N-terminal catalytic domain"/>
    <property type="match status" value="1"/>
</dbReference>
<accession>A0A516SHR9</accession>
<reference evidence="5" key="1">
    <citation type="submission" date="2019-07" db="EMBL/GenBank/DDBJ databases">
        <title>Chitinimonas sp. nov., isolated from Ny-Alesund, arctica soil.</title>
        <authorList>
            <person name="Xu Q."/>
            <person name="Peng F."/>
        </authorList>
    </citation>
    <scope>NUCLEOTIDE SEQUENCE [LARGE SCALE GENOMIC DNA]</scope>
    <source>
        <strain evidence="5">R3-44</strain>
    </source>
</reference>
<dbReference type="OrthoDB" id="4500247at2"/>